<comment type="caution">
    <text evidence="7">The sequence shown here is derived from an EMBL/GenBank/DDBJ whole genome shotgun (WGS) entry which is preliminary data.</text>
</comment>
<dbReference type="SMART" id="SM00345">
    <property type="entry name" value="HTH_GNTR"/>
    <property type="match status" value="1"/>
</dbReference>
<keyword evidence="8" id="KW-1185">Reference proteome</keyword>
<dbReference type="InterPro" id="IPR051446">
    <property type="entry name" value="HTH_trans_reg/aminotransferase"/>
</dbReference>
<sequence>MATQYAIHGSTAREISASAENAVAEGRLQAGETLPPVRVLAEALGVSPGTVATAYKELRRRGVVVTRGRGGTVVAPAAVATSRRPPRVPEGLRNLAGGHPDPAFLPDLVPPDRLTPYALSHRRSPRMPELEELAREWFRRDGVPDAQVTFAHGALDAVARLLSVELRPGDAVAVEDPGFHHLLDLVQALGLRTLAVPVDDEGMRPEGLRAALTAGARAVVLFPRSQIPYGARVSAERREELLAVLAGAPEVLVVEDDGGAAVDGGPLCSLTTAGERGPARWAQVRTVSKSLGPDLRWTAMACDATTLARHDARLLVTSGWISHVLQETVVRLLADPATGVLLAAATAAYDERREALIGALAGHGIEAHGRSGLNIWVPVRDESAVVNGLRSRGWWVAAGARFRIASAPGVRITTAELDAAEAPRLASDFAASLTDAPETYGY</sequence>
<comment type="similarity">
    <text evidence="1">In the C-terminal section; belongs to the class-I pyridoxal-phosphate-dependent aminotransferase family.</text>
</comment>
<keyword evidence="5" id="KW-0804">Transcription</keyword>
<evidence type="ECO:0000256" key="2">
    <source>
        <dbReference type="ARBA" id="ARBA00022898"/>
    </source>
</evidence>
<evidence type="ECO:0000313" key="7">
    <source>
        <dbReference type="EMBL" id="NJP48362.1"/>
    </source>
</evidence>
<dbReference type="RefSeq" id="WP_167987185.1">
    <property type="nucleotide sequence ID" value="NZ_JAATEJ010000048.1"/>
</dbReference>
<dbReference type="PANTHER" id="PTHR46577">
    <property type="entry name" value="HTH-TYPE TRANSCRIPTIONAL REGULATORY PROTEIN GABR"/>
    <property type="match status" value="1"/>
</dbReference>
<dbReference type="Gene3D" id="1.10.10.10">
    <property type="entry name" value="Winged helix-like DNA-binding domain superfamily/Winged helix DNA-binding domain"/>
    <property type="match status" value="1"/>
</dbReference>
<dbReference type="Pfam" id="PF00392">
    <property type="entry name" value="GntR"/>
    <property type="match status" value="1"/>
</dbReference>
<keyword evidence="7" id="KW-0032">Aminotransferase</keyword>
<dbReference type="InterPro" id="IPR015424">
    <property type="entry name" value="PyrdxlP-dep_Trfase"/>
</dbReference>
<dbReference type="InterPro" id="IPR004839">
    <property type="entry name" value="Aminotransferase_I/II_large"/>
</dbReference>
<keyword evidence="7" id="KW-0808">Transferase</keyword>
<dbReference type="CDD" id="cd07377">
    <property type="entry name" value="WHTH_GntR"/>
    <property type="match status" value="1"/>
</dbReference>
<dbReference type="Proteomes" id="UP000734511">
    <property type="component" value="Unassembled WGS sequence"/>
</dbReference>
<dbReference type="Pfam" id="PF00155">
    <property type="entry name" value="Aminotran_1_2"/>
    <property type="match status" value="1"/>
</dbReference>
<reference evidence="7 8" key="1">
    <citation type="submission" date="2020-03" db="EMBL/GenBank/DDBJ databases">
        <title>WGS of actinomycetes isolated from Thailand.</title>
        <authorList>
            <person name="Thawai C."/>
        </authorList>
    </citation>
    <scope>NUCLEOTIDE SEQUENCE [LARGE SCALE GENOMIC DNA]</scope>
    <source>
        <strain evidence="7 8">PRB2-1</strain>
    </source>
</reference>
<evidence type="ECO:0000313" key="8">
    <source>
        <dbReference type="Proteomes" id="UP000734511"/>
    </source>
</evidence>
<keyword evidence="2" id="KW-0663">Pyridoxal phosphate</keyword>
<gene>
    <name evidence="7" type="ORF">HCN08_33935</name>
</gene>
<proteinExistence type="inferred from homology"/>
<dbReference type="InterPro" id="IPR036390">
    <property type="entry name" value="WH_DNA-bd_sf"/>
</dbReference>
<keyword evidence="4" id="KW-0238">DNA-binding</keyword>
<dbReference type="CDD" id="cd00609">
    <property type="entry name" value="AAT_like"/>
    <property type="match status" value="1"/>
</dbReference>
<protein>
    <submittedName>
        <fullName evidence="7">Aminotransferase class I/II-fold pyridoxal phosphate-dependent enzyme</fullName>
    </submittedName>
</protein>
<dbReference type="GO" id="GO:0008483">
    <property type="term" value="F:transaminase activity"/>
    <property type="evidence" value="ECO:0007669"/>
    <property type="project" value="UniProtKB-KW"/>
</dbReference>
<dbReference type="InterPro" id="IPR036388">
    <property type="entry name" value="WH-like_DNA-bd_sf"/>
</dbReference>
<evidence type="ECO:0000256" key="1">
    <source>
        <dbReference type="ARBA" id="ARBA00005384"/>
    </source>
</evidence>
<dbReference type="InterPro" id="IPR015421">
    <property type="entry name" value="PyrdxlP-dep_Trfase_major"/>
</dbReference>
<dbReference type="Gene3D" id="3.40.640.10">
    <property type="entry name" value="Type I PLP-dependent aspartate aminotransferase-like (Major domain)"/>
    <property type="match status" value="1"/>
</dbReference>
<feature type="domain" description="HTH gntR-type" evidence="6">
    <location>
        <begin position="9"/>
        <end position="77"/>
    </location>
</feature>
<evidence type="ECO:0000259" key="6">
    <source>
        <dbReference type="PROSITE" id="PS50949"/>
    </source>
</evidence>
<keyword evidence="3" id="KW-0805">Transcription regulation</keyword>
<dbReference type="SUPFAM" id="SSF46785">
    <property type="entry name" value="Winged helix' DNA-binding domain"/>
    <property type="match status" value="1"/>
</dbReference>
<dbReference type="InterPro" id="IPR000524">
    <property type="entry name" value="Tscrpt_reg_HTH_GntR"/>
</dbReference>
<organism evidence="7 8">
    <name type="scientific">Actinacidiphila epipremni</name>
    <dbReference type="NCBI Taxonomy" id="2053013"/>
    <lineage>
        <taxon>Bacteria</taxon>
        <taxon>Bacillati</taxon>
        <taxon>Actinomycetota</taxon>
        <taxon>Actinomycetes</taxon>
        <taxon>Kitasatosporales</taxon>
        <taxon>Streptomycetaceae</taxon>
        <taxon>Actinacidiphila</taxon>
    </lineage>
</organism>
<evidence type="ECO:0000256" key="5">
    <source>
        <dbReference type="ARBA" id="ARBA00023163"/>
    </source>
</evidence>
<dbReference type="PANTHER" id="PTHR46577:SF1">
    <property type="entry name" value="HTH-TYPE TRANSCRIPTIONAL REGULATORY PROTEIN GABR"/>
    <property type="match status" value="1"/>
</dbReference>
<name>A0ABX0ZZR1_9ACTN</name>
<accession>A0ABX0ZZR1</accession>
<dbReference type="EMBL" id="JAATEJ010000048">
    <property type="protein sequence ID" value="NJP48362.1"/>
    <property type="molecule type" value="Genomic_DNA"/>
</dbReference>
<dbReference type="PROSITE" id="PS50949">
    <property type="entry name" value="HTH_GNTR"/>
    <property type="match status" value="1"/>
</dbReference>
<evidence type="ECO:0000256" key="4">
    <source>
        <dbReference type="ARBA" id="ARBA00023125"/>
    </source>
</evidence>
<evidence type="ECO:0000256" key="3">
    <source>
        <dbReference type="ARBA" id="ARBA00023015"/>
    </source>
</evidence>
<dbReference type="SUPFAM" id="SSF53383">
    <property type="entry name" value="PLP-dependent transferases"/>
    <property type="match status" value="1"/>
</dbReference>